<evidence type="ECO:0000313" key="3">
    <source>
        <dbReference type="EMBL" id="KAF2566351.1"/>
    </source>
</evidence>
<reference evidence="3" key="1">
    <citation type="submission" date="2019-12" db="EMBL/GenBank/DDBJ databases">
        <title>Genome sequencing and annotation of Brassica cretica.</title>
        <authorList>
            <person name="Studholme D.J."/>
            <person name="Sarris P.F."/>
        </authorList>
    </citation>
    <scope>NUCLEOTIDE SEQUENCE</scope>
    <source>
        <strain evidence="3">PFS-001/15</strain>
        <tissue evidence="3">Leaf</tissue>
    </source>
</reference>
<comment type="caution">
    <text evidence="3">The sequence shown here is derived from an EMBL/GenBank/DDBJ whole genome shotgun (WGS) entry which is preliminary data.</text>
</comment>
<dbReference type="GO" id="GO:0006024">
    <property type="term" value="P:glycosaminoglycan biosynthetic process"/>
    <property type="evidence" value="ECO:0007669"/>
    <property type="project" value="TreeGrafter"/>
</dbReference>
<dbReference type="InterPro" id="IPR028356">
    <property type="entry name" value="UDPglc_DH_euk"/>
</dbReference>
<dbReference type="EMBL" id="QGKW02001911">
    <property type="protein sequence ID" value="KAF2566351.1"/>
    <property type="molecule type" value="Genomic_DNA"/>
</dbReference>
<proteinExistence type="predicted"/>
<organism evidence="3 4">
    <name type="scientific">Brassica cretica</name>
    <name type="common">Mustard</name>
    <dbReference type="NCBI Taxonomy" id="69181"/>
    <lineage>
        <taxon>Eukaryota</taxon>
        <taxon>Viridiplantae</taxon>
        <taxon>Streptophyta</taxon>
        <taxon>Embryophyta</taxon>
        <taxon>Tracheophyta</taxon>
        <taxon>Spermatophyta</taxon>
        <taxon>Magnoliopsida</taxon>
        <taxon>eudicotyledons</taxon>
        <taxon>Gunneridae</taxon>
        <taxon>Pentapetalae</taxon>
        <taxon>rosids</taxon>
        <taxon>malvids</taxon>
        <taxon>Brassicales</taxon>
        <taxon>Brassicaceae</taxon>
        <taxon>Brassiceae</taxon>
        <taxon>Brassica</taxon>
    </lineage>
</organism>
<dbReference type="GO" id="GO:0005634">
    <property type="term" value="C:nucleus"/>
    <property type="evidence" value="ECO:0007669"/>
    <property type="project" value="TreeGrafter"/>
</dbReference>
<feature type="domain" description="UDP-glucose/GDP-mannose dehydrogenase N-terminal" evidence="2">
    <location>
        <begin position="3"/>
        <end position="51"/>
    </location>
</feature>
<evidence type="ECO:0000313" key="4">
    <source>
        <dbReference type="Proteomes" id="UP000712281"/>
    </source>
</evidence>
<name>A0A8S9I916_BRACR</name>
<feature type="compositionally biased region" description="Basic and acidic residues" evidence="1">
    <location>
        <begin position="84"/>
        <end position="95"/>
    </location>
</feature>
<feature type="region of interest" description="Disordered" evidence="1">
    <location>
        <begin position="72"/>
        <end position="120"/>
    </location>
</feature>
<sequence>MVKIYCIGGGYVGGPTIAVIALKCPHMYIVGVVDISVLPINAWNSDQICFFSLLPTELSSFVTIHMFIVTEKKEDEAEEENEEKAEIKKEEKAAEKEDEEKTEEEHEEEAETEEKKEEEK</sequence>
<dbReference type="PANTHER" id="PTHR11374:SF48">
    <property type="entry name" value="UDP-GLUCOSE 6-DEHYDROGENASE 4"/>
    <property type="match status" value="1"/>
</dbReference>
<dbReference type="InterPro" id="IPR001732">
    <property type="entry name" value="UDP-Glc/GDP-Man_DH_N"/>
</dbReference>
<dbReference type="Proteomes" id="UP000712281">
    <property type="component" value="Unassembled WGS sequence"/>
</dbReference>
<accession>A0A8S9I916</accession>
<dbReference type="AlphaFoldDB" id="A0A8S9I916"/>
<dbReference type="Pfam" id="PF03721">
    <property type="entry name" value="UDPG_MGDP_dh_N"/>
    <property type="match status" value="1"/>
</dbReference>
<gene>
    <name evidence="3" type="ORF">F2Q68_00027131</name>
</gene>
<evidence type="ECO:0000259" key="2">
    <source>
        <dbReference type="Pfam" id="PF03721"/>
    </source>
</evidence>
<dbReference type="Gene3D" id="3.40.50.720">
    <property type="entry name" value="NAD(P)-binding Rossmann-like Domain"/>
    <property type="match status" value="1"/>
</dbReference>
<protein>
    <recommendedName>
        <fullName evidence="2">UDP-glucose/GDP-mannose dehydrogenase N-terminal domain-containing protein</fullName>
    </recommendedName>
</protein>
<dbReference type="GO" id="GO:0003979">
    <property type="term" value="F:UDP-glucose 6-dehydrogenase activity"/>
    <property type="evidence" value="ECO:0007669"/>
    <property type="project" value="InterPro"/>
</dbReference>
<dbReference type="GO" id="GO:0051287">
    <property type="term" value="F:NAD binding"/>
    <property type="evidence" value="ECO:0007669"/>
    <property type="project" value="InterPro"/>
</dbReference>
<dbReference type="PANTHER" id="PTHR11374">
    <property type="entry name" value="UDP-GLUCOSE DEHYDROGENASE/UDP-MANNAC DEHYDROGENASE"/>
    <property type="match status" value="1"/>
</dbReference>
<evidence type="ECO:0000256" key="1">
    <source>
        <dbReference type="SAM" id="MobiDB-lite"/>
    </source>
</evidence>
<feature type="compositionally biased region" description="Acidic residues" evidence="1">
    <location>
        <begin position="96"/>
        <end position="112"/>
    </location>
</feature>